<evidence type="ECO:0000313" key="2">
    <source>
        <dbReference type="EMBL" id="KNC46459.1"/>
    </source>
</evidence>
<dbReference type="EMBL" id="GL349442">
    <property type="protein sequence ID" value="KNC46459.1"/>
    <property type="molecule type" value="Genomic_DNA"/>
</dbReference>
<organism evidence="2 3">
    <name type="scientific">Thecamonas trahens ATCC 50062</name>
    <dbReference type="NCBI Taxonomy" id="461836"/>
    <lineage>
        <taxon>Eukaryota</taxon>
        <taxon>Apusozoa</taxon>
        <taxon>Apusomonadida</taxon>
        <taxon>Apusomonadidae</taxon>
        <taxon>Thecamonas</taxon>
    </lineage>
</organism>
<sequence>MAGGVVAGSMAGLVLGACEGTSERSIELALYMLARAMDALVQRMLPPLPPLASLIGTVAVFMALQTIIMWAFCYSPELLPARYLRFMASIASRQRRMIAHIRRMMRISQRGRATPHGPDDL</sequence>
<dbReference type="PANTHER" id="PTHR12459:SF15">
    <property type="entry name" value="TRANSMEMBRANE PROTEIN 135"/>
    <property type="match status" value="1"/>
</dbReference>
<proteinExistence type="predicted"/>
<evidence type="ECO:0000313" key="3">
    <source>
        <dbReference type="Proteomes" id="UP000054408"/>
    </source>
</evidence>
<dbReference type="OrthoDB" id="4021778at2759"/>
<reference evidence="2 3" key="1">
    <citation type="submission" date="2010-05" db="EMBL/GenBank/DDBJ databases">
        <title>The Genome Sequence of Thecamonas trahens ATCC 50062.</title>
        <authorList>
            <consortium name="The Broad Institute Genome Sequencing Platform"/>
            <person name="Russ C."/>
            <person name="Cuomo C."/>
            <person name="Shea T."/>
            <person name="Young S.K."/>
            <person name="Zeng Q."/>
            <person name="Koehrsen M."/>
            <person name="Haas B."/>
            <person name="Borodovsky M."/>
            <person name="Guigo R."/>
            <person name="Alvarado L."/>
            <person name="Berlin A."/>
            <person name="Bochicchio J."/>
            <person name="Borenstein D."/>
            <person name="Chapman S."/>
            <person name="Chen Z."/>
            <person name="Freedman E."/>
            <person name="Gellesch M."/>
            <person name="Goldberg J."/>
            <person name="Griggs A."/>
            <person name="Gujja S."/>
            <person name="Heilman E."/>
            <person name="Heiman D."/>
            <person name="Hepburn T."/>
            <person name="Howarth C."/>
            <person name="Jen D."/>
            <person name="Larson L."/>
            <person name="Mehta T."/>
            <person name="Park D."/>
            <person name="Pearson M."/>
            <person name="Roberts A."/>
            <person name="Saif S."/>
            <person name="Shenoy N."/>
            <person name="Sisk P."/>
            <person name="Stolte C."/>
            <person name="Sykes S."/>
            <person name="Thomson T."/>
            <person name="Walk T."/>
            <person name="White J."/>
            <person name="Yandava C."/>
            <person name="Burger G."/>
            <person name="Gray M.W."/>
            <person name="Holland P.W.H."/>
            <person name="King N."/>
            <person name="Lang F.B.F."/>
            <person name="Roger A.J."/>
            <person name="Ruiz-Trillo I."/>
            <person name="Lander E."/>
            <person name="Nusbaum C."/>
        </authorList>
    </citation>
    <scope>NUCLEOTIDE SEQUENCE [LARGE SCALE GENOMIC DNA]</scope>
    <source>
        <strain evidence="2 3">ATCC 50062</strain>
    </source>
</reference>
<protein>
    <submittedName>
        <fullName evidence="2">Uncharacterized protein</fullName>
    </submittedName>
</protein>
<dbReference type="RefSeq" id="XP_013760750.1">
    <property type="nucleotide sequence ID" value="XM_013905296.1"/>
</dbReference>
<dbReference type="InterPro" id="IPR026749">
    <property type="entry name" value="Tmem135"/>
</dbReference>
<dbReference type="Proteomes" id="UP000054408">
    <property type="component" value="Unassembled WGS sequence"/>
</dbReference>
<dbReference type="GeneID" id="25562561"/>
<keyword evidence="1" id="KW-1133">Transmembrane helix</keyword>
<accession>A0A0L0D290</accession>
<dbReference type="PANTHER" id="PTHR12459">
    <property type="entry name" value="TRANSMEMBRANE PROTEIN 135-RELATED"/>
    <property type="match status" value="1"/>
</dbReference>
<keyword evidence="1" id="KW-0812">Transmembrane</keyword>
<dbReference type="AlphaFoldDB" id="A0A0L0D290"/>
<keyword evidence="1" id="KW-0472">Membrane</keyword>
<evidence type="ECO:0000256" key="1">
    <source>
        <dbReference type="SAM" id="Phobius"/>
    </source>
</evidence>
<feature type="transmembrane region" description="Helical" evidence="1">
    <location>
        <begin position="51"/>
        <end position="75"/>
    </location>
</feature>
<name>A0A0L0D290_THETB</name>
<gene>
    <name evidence="2" type="ORF">AMSG_02916</name>
</gene>
<keyword evidence="3" id="KW-1185">Reference proteome</keyword>